<dbReference type="SMART" id="SM00228">
    <property type="entry name" value="PDZ"/>
    <property type="match status" value="2"/>
</dbReference>
<dbReference type="NCBIfam" id="TIGR00054">
    <property type="entry name" value="RIP metalloprotease RseP"/>
    <property type="match status" value="1"/>
</dbReference>
<protein>
    <recommendedName>
        <fullName evidence="11">Zinc metalloprotease</fullName>
        <ecNumber evidence="11">3.4.24.-</ecNumber>
    </recommendedName>
</protein>
<comment type="cofactor">
    <cofactor evidence="1 11">
        <name>Zn(2+)</name>
        <dbReference type="ChEBI" id="CHEBI:29105"/>
    </cofactor>
</comment>
<dbReference type="PROSITE" id="PS50106">
    <property type="entry name" value="PDZ"/>
    <property type="match status" value="1"/>
</dbReference>
<dbReference type="SUPFAM" id="SSF50156">
    <property type="entry name" value="PDZ domain-like"/>
    <property type="match status" value="2"/>
</dbReference>
<evidence type="ECO:0000256" key="7">
    <source>
        <dbReference type="ARBA" id="ARBA00022833"/>
    </source>
</evidence>
<dbReference type="RefSeq" id="WP_386751979.1">
    <property type="nucleotide sequence ID" value="NZ_JBHSNM010000001.1"/>
</dbReference>
<gene>
    <name evidence="13" type="primary">rseP</name>
    <name evidence="13" type="ORF">ACFPN1_00230</name>
</gene>
<evidence type="ECO:0000256" key="3">
    <source>
        <dbReference type="ARBA" id="ARBA00007931"/>
    </source>
</evidence>
<feature type="transmembrane region" description="Helical" evidence="11">
    <location>
        <begin position="6"/>
        <end position="29"/>
    </location>
</feature>
<proteinExistence type="inferred from homology"/>
<dbReference type="CDD" id="cd06163">
    <property type="entry name" value="S2P-M50_PDZ_RseP-like"/>
    <property type="match status" value="1"/>
</dbReference>
<dbReference type="Proteomes" id="UP001596036">
    <property type="component" value="Unassembled WGS sequence"/>
</dbReference>
<organism evidence="13 14">
    <name type="scientific">Lysobacter yangpyeongensis</name>
    <dbReference type="NCBI Taxonomy" id="346182"/>
    <lineage>
        <taxon>Bacteria</taxon>
        <taxon>Pseudomonadati</taxon>
        <taxon>Pseudomonadota</taxon>
        <taxon>Gammaproteobacteria</taxon>
        <taxon>Lysobacterales</taxon>
        <taxon>Lysobacteraceae</taxon>
        <taxon>Lysobacter</taxon>
    </lineage>
</organism>
<evidence type="ECO:0000256" key="8">
    <source>
        <dbReference type="ARBA" id="ARBA00022989"/>
    </source>
</evidence>
<keyword evidence="14" id="KW-1185">Reference proteome</keyword>
<dbReference type="EMBL" id="JBHSNM010000001">
    <property type="protein sequence ID" value="MFC5568494.1"/>
    <property type="molecule type" value="Genomic_DNA"/>
</dbReference>
<evidence type="ECO:0000256" key="2">
    <source>
        <dbReference type="ARBA" id="ARBA00004141"/>
    </source>
</evidence>
<feature type="domain" description="PDZ" evidence="12">
    <location>
        <begin position="199"/>
        <end position="274"/>
    </location>
</feature>
<evidence type="ECO:0000256" key="5">
    <source>
        <dbReference type="ARBA" id="ARBA00022692"/>
    </source>
</evidence>
<dbReference type="PANTHER" id="PTHR42837:SF2">
    <property type="entry name" value="MEMBRANE METALLOPROTEASE ARASP2, CHLOROPLASTIC-RELATED"/>
    <property type="match status" value="1"/>
</dbReference>
<feature type="transmembrane region" description="Helical" evidence="11">
    <location>
        <begin position="106"/>
        <end position="127"/>
    </location>
</feature>
<dbReference type="EC" id="3.4.24.-" evidence="11"/>
<evidence type="ECO:0000259" key="12">
    <source>
        <dbReference type="PROSITE" id="PS50106"/>
    </source>
</evidence>
<comment type="caution">
    <text evidence="13">The sequence shown here is derived from an EMBL/GenBank/DDBJ whole genome shotgun (WGS) entry which is preliminary data.</text>
</comment>
<keyword evidence="4" id="KW-0645">Protease</keyword>
<evidence type="ECO:0000256" key="10">
    <source>
        <dbReference type="ARBA" id="ARBA00023136"/>
    </source>
</evidence>
<keyword evidence="5 11" id="KW-0812">Transmembrane</keyword>
<feature type="transmembrane region" description="Helical" evidence="11">
    <location>
        <begin position="384"/>
        <end position="416"/>
    </location>
</feature>
<keyword evidence="6 11" id="KW-0378">Hydrolase</keyword>
<accession>A0ABW0SHT8</accession>
<evidence type="ECO:0000256" key="11">
    <source>
        <dbReference type="RuleBase" id="RU362031"/>
    </source>
</evidence>
<keyword evidence="8 11" id="KW-1133">Transmembrane helix</keyword>
<dbReference type="GO" id="GO:0008237">
    <property type="term" value="F:metallopeptidase activity"/>
    <property type="evidence" value="ECO:0007669"/>
    <property type="project" value="UniProtKB-KW"/>
</dbReference>
<evidence type="ECO:0000313" key="14">
    <source>
        <dbReference type="Proteomes" id="UP001596036"/>
    </source>
</evidence>
<dbReference type="Pfam" id="PF17820">
    <property type="entry name" value="PDZ_6"/>
    <property type="match status" value="1"/>
</dbReference>
<evidence type="ECO:0000256" key="4">
    <source>
        <dbReference type="ARBA" id="ARBA00022670"/>
    </source>
</evidence>
<dbReference type="InterPro" id="IPR036034">
    <property type="entry name" value="PDZ_sf"/>
</dbReference>
<keyword evidence="10 11" id="KW-0472">Membrane</keyword>
<evidence type="ECO:0000256" key="6">
    <source>
        <dbReference type="ARBA" id="ARBA00022801"/>
    </source>
</evidence>
<keyword evidence="7 11" id="KW-0862">Zinc</keyword>
<comment type="similarity">
    <text evidence="3 11">Belongs to the peptidase M50B family.</text>
</comment>
<comment type="subcellular location">
    <subcellularLocation>
        <location evidence="2">Membrane</location>
        <topology evidence="2">Multi-pass membrane protein</topology>
    </subcellularLocation>
</comment>
<evidence type="ECO:0000313" key="13">
    <source>
        <dbReference type="EMBL" id="MFC5568494.1"/>
    </source>
</evidence>
<dbReference type="InterPro" id="IPR001478">
    <property type="entry name" value="PDZ"/>
</dbReference>
<evidence type="ECO:0000256" key="1">
    <source>
        <dbReference type="ARBA" id="ARBA00001947"/>
    </source>
</evidence>
<name>A0ABW0SHT8_9GAMM</name>
<sequence>MSEVIGSIWWLLVSLGVLVTFHEFGHYWVARRCGVKVLRFSIGFGKPLWRRRGKDGTEFVIAAIPLGGYVKMLGEHSMEGHELERAPDADELAQSHDRQPVWKRMAISFAGPAANLILCVVLFWGMFVIGRPDYAPVIGQATGMAAAAGLHRGDEVLAVAGRATPTWSEVSMGLLASALDRKDVALRVRAPDGDETERVLRLSKLPPSFDETRALQQLGLRGRHEVATPVIGQVVPGRPAWGVLAEGDRITAIDGVPMLSHEDVVRMAQRLGNENREAMVEVERNGDRLALPLKPARQAVDGGTSWGFGIGLVAQEPRRDAVLRYGPLAAVPAAFSETARQTRELFATFSRAFKGTVSARNTVAGPITIARASNYFAQQGVAHYLLLLALLSLSLGILNLLPIPILDGGHLLYYLIELVKGSPVSERAMAAGNVVGLALIVGLMGLAFYNDIVNNLVR</sequence>
<reference evidence="14" key="1">
    <citation type="journal article" date="2019" name="Int. J. Syst. Evol. Microbiol.">
        <title>The Global Catalogue of Microorganisms (GCM) 10K type strain sequencing project: providing services to taxonomists for standard genome sequencing and annotation.</title>
        <authorList>
            <consortium name="The Broad Institute Genomics Platform"/>
            <consortium name="The Broad Institute Genome Sequencing Center for Infectious Disease"/>
            <person name="Wu L."/>
            <person name="Ma J."/>
        </authorList>
    </citation>
    <scope>NUCLEOTIDE SEQUENCE [LARGE SCALE GENOMIC DNA]</scope>
    <source>
        <strain evidence="14">KACC 11407</strain>
    </source>
</reference>
<dbReference type="PANTHER" id="PTHR42837">
    <property type="entry name" value="REGULATOR OF SIGMA-E PROTEASE RSEP"/>
    <property type="match status" value="1"/>
</dbReference>
<dbReference type="InterPro" id="IPR041489">
    <property type="entry name" value="PDZ_6"/>
</dbReference>
<keyword evidence="9 11" id="KW-0482">Metalloprotease</keyword>
<keyword evidence="11" id="KW-0479">Metal-binding</keyword>
<dbReference type="Pfam" id="PF02163">
    <property type="entry name" value="Peptidase_M50"/>
    <property type="match status" value="1"/>
</dbReference>
<feature type="transmembrane region" description="Helical" evidence="11">
    <location>
        <begin position="428"/>
        <end position="449"/>
    </location>
</feature>
<dbReference type="InterPro" id="IPR008915">
    <property type="entry name" value="Peptidase_M50"/>
</dbReference>
<dbReference type="Gene3D" id="2.30.42.10">
    <property type="match status" value="2"/>
</dbReference>
<dbReference type="InterPro" id="IPR004387">
    <property type="entry name" value="Pept_M50_Zn"/>
</dbReference>
<evidence type="ECO:0000256" key="9">
    <source>
        <dbReference type="ARBA" id="ARBA00023049"/>
    </source>
</evidence>